<gene>
    <name evidence="2" type="ORF">G8S53_10400</name>
</gene>
<name>A0A9Q3Z0Y8_CLOBO</name>
<protein>
    <recommendedName>
        <fullName evidence="1">Phage tail fibre protein N-terminal domain-containing protein</fullName>
    </recommendedName>
</protein>
<dbReference type="EMBL" id="JAAMYB010000015">
    <property type="protein sequence ID" value="MCD3195685.1"/>
    <property type="molecule type" value="Genomic_DNA"/>
</dbReference>
<sequence length="126" mass="14038">MANAVTTNKAREKMVKARAGDITLPKITHMVFGDGGANKEGKPIPLLGEETKLKNQILKKTIDVHTYPNNTTCRYSCKLCKEDLADKNINEIGLVDSEGDLVAIKTFGNKYKDADMEMIFQIDDEF</sequence>
<evidence type="ECO:0000259" key="1">
    <source>
        <dbReference type="Pfam" id="PF12571"/>
    </source>
</evidence>
<dbReference type="InterPro" id="IPR022225">
    <property type="entry name" value="Phage_tail_fibre_N"/>
</dbReference>
<accession>A0A9Q3Z0Y8</accession>
<reference evidence="2" key="1">
    <citation type="submission" date="2020-02" db="EMBL/GenBank/DDBJ databases">
        <authorList>
            <person name="Fillo S."/>
            <person name="Giordani F."/>
            <person name="Tonon E."/>
            <person name="Drigo I."/>
            <person name="Anselmo A."/>
            <person name="Fortunato A."/>
            <person name="Bano L."/>
            <person name="Lista F."/>
        </authorList>
    </citation>
    <scope>NUCLEOTIDE SEQUENCE</scope>
    <source>
        <strain evidence="2">IZSVe-TV_9877_3_12</strain>
    </source>
</reference>
<dbReference type="Pfam" id="PF12571">
    <property type="entry name" value="Phage_tail_fib"/>
    <property type="match status" value="1"/>
</dbReference>
<dbReference type="Proteomes" id="UP000813637">
    <property type="component" value="Unassembled WGS sequence"/>
</dbReference>
<feature type="domain" description="Phage tail fibre protein N-terminal" evidence="1">
    <location>
        <begin position="4"/>
        <end position="114"/>
    </location>
</feature>
<dbReference type="RefSeq" id="WP_003378022.1">
    <property type="nucleotide sequence ID" value="NZ_JAAMYB010000015.1"/>
</dbReference>
<dbReference type="AlphaFoldDB" id="A0A9Q3Z0Y8"/>
<comment type="caution">
    <text evidence="2">The sequence shown here is derived from an EMBL/GenBank/DDBJ whole genome shotgun (WGS) entry which is preliminary data.</text>
</comment>
<reference evidence="2" key="2">
    <citation type="journal article" date="2021" name="Microorganisms">
        <title>Extensive Genome Exploration of Clostridium botulinum Group III Field Strains.</title>
        <authorList>
            <person name="Fillo S."/>
            <person name="Giordani F."/>
            <person name="Tonon E."/>
            <person name="Drigo I."/>
            <person name="Anselmo A."/>
            <person name="Fortunato A."/>
            <person name="Lista F."/>
            <person name="Bano L."/>
        </authorList>
    </citation>
    <scope>NUCLEOTIDE SEQUENCE</scope>
    <source>
        <strain evidence="2">IZSVe-TV_9877_3_12</strain>
    </source>
</reference>
<organism evidence="2 3">
    <name type="scientific">Clostridium botulinum C</name>
    <dbReference type="NCBI Taxonomy" id="36828"/>
    <lineage>
        <taxon>Bacteria</taxon>
        <taxon>Bacillati</taxon>
        <taxon>Bacillota</taxon>
        <taxon>Clostridia</taxon>
        <taxon>Eubacteriales</taxon>
        <taxon>Clostridiaceae</taxon>
        <taxon>Clostridium</taxon>
    </lineage>
</organism>
<evidence type="ECO:0000313" key="3">
    <source>
        <dbReference type="Proteomes" id="UP000813637"/>
    </source>
</evidence>
<proteinExistence type="predicted"/>
<evidence type="ECO:0000313" key="2">
    <source>
        <dbReference type="EMBL" id="MCD3195685.1"/>
    </source>
</evidence>